<name>A0ABW8NKB7_9GAMM</name>
<dbReference type="InterPro" id="IPR001753">
    <property type="entry name" value="Enoyl-CoA_hydra/iso"/>
</dbReference>
<dbReference type="InterPro" id="IPR018376">
    <property type="entry name" value="Enoyl-CoA_hyd/isom_CS"/>
</dbReference>
<accession>A0ABW8NKB7</accession>
<reference evidence="3 4" key="1">
    <citation type="submission" date="2024-03" db="EMBL/GenBank/DDBJ databases">
        <title>High-quality draft genome sequence of Oceanobacter sp. wDCs-4.</title>
        <authorList>
            <person name="Dong C."/>
        </authorList>
    </citation>
    <scope>NUCLEOTIDE SEQUENCE [LARGE SCALE GENOMIC DNA]</scope>
    <source>
        <strain evidence="4">wDCs-4</strain>
    </source>
</reference>
<dbReference type="CDD" id="cd06558">
    <property type="entry name" value="crotonase-like"/>
    <property type="match status" value="1"/>
</dbReference>
<organism evidence="3 4">
    <name type="scientific">Oceanobacter antarcticus</name>
    <dbReference type="NCBI Taxonomy" id="3133425"/>
    <lineage>
        <taxon>Bacteria</taxon>
        <taxon>Pseudomonadati</taxon>
        <taxon>Pseudomonadota</taxon>
        <taxon>Gammaproteobacteria</taxon>
        <taxon>Oceanospirillales</taxon>
        <taxon>Oceanospirillaceae</taxon>
        <taxon>Oceanobacter</taxon>
    </lineage>
</organism>
<dbReference type="Pfam" id="PF00378">
    <property type="entry name" value="ECH_1"/>
    <property type="match status" value="1"/>
</dbReference>
<dbReference type="SUPFAM" id="SSF52096">
    <property type="entry name" value="ClpP/crotonase"/>
    <property type="match status" value="1"/>
</dbReference>
<dbReference type="InterPro" id="IPR045002">
    <property type="entry name" value="Ech1-like"/>
</dbReference>
<dbReference type="RefSeq" id="WP_416206456.1">
    <property type="nucleotide sequence ID" value="NZ_JBBKTX010000016.1"/>
</dbReference>
<dbReference type="PROSITE" id="PS00166">
    <property type="entry name" value="ENOYL_COA_HYDRATASE"/>
    <property type="match status" value="1"/>
</dbReference>
<evidence type="ECO:0000256" key="1">
    <source>
        <dbReference type="ARBA" id="ARBA00005254"/>
    </source>
</evidence>
<evidence type="ECO:0000256" key="2">
    <source>
        <dbReference type="RuleBase" id="RU003707"/>
    </source>
</evidence>
<proteinExistence type="inferred from homology"/>
<dbReference type="Proteomes" id="UP001620597">
    <property type="component" value="Unassembled WGS sequence"/>
</dbReference>
<keyword evidence="4" id="KW-1185">Reference proteome</keyword>
<dbReference type="NCBIfam" id="NF005699">
    <property type="entry name" value="PRK07509.1"/>
    <property type="match status" value="1"/>
</dbReference>
<comment type="similarity">
    <text evidence="1 2">Belongs to the enoyl-CoA hydratase/isomerase family.</text>
</comment>
<dbReference type="Gene3D" id="3.90.226.10">
    <property type="entry name" value="2-enoyl-CoA Hydratase, Chain A, domain 1"/>
    <property type="match status" value="1"/>
</dbReference>
<dbReference type="PANTHER" id="PTHR43149:SF1">
    <property type="entry name" value="DELTA(3,5)-DELTA(2,4)-DIENOYL-COA ISOMERASE, MITOCHONDRIAL"/>
    <property type="match status" value="1"/>
</dbReference>
<gene>
    <name evidence="3" type="ORF">WG929_13455</name>
</gene>
<evidence type="ECO:0000313" key="3">
    <source>
        <dbReference type="EMBL" id="MFK4753417.1"/>
    </source>
</evidence>
<dbReference type="EMBL" id="JBBKTX010000016">
    <property type="protein sequence ID" value="MFK4753417.1"/>
    <property type="molecule type" value="Genomic_DNA"/>
</dbReference>
<evidence type="ECO:0000313" key="4">
    <source>
        <dbReference type="Proteomes" id="UP001620597"/>
    </source>
</evidence>
<dbReference type="InterPro" id="IPR029045">
    <property type="entry name" value="ClpP/crotonase-like_dom_sf"/>
</dbReference>
<sequence>MTATPQPTHSPSTQRVSWEVNQHIAVVYLNRPDKLNGLDRPMFQQLIQCAQDIRRDRSIRVVVLAARGDSFCAGLDFSAVSKDPWMIPRLLLKWPWSKTNLAQQIAMCWRDLPVPVIAVVHGNCFGGGLQLALAADFRFAAVQTRFSIMEMKWGLIPDMSILTSLTNLTRQDIAKELTMTGRVFSAGEAHNYGLVTQVSPAPLQEAMVLAERLAQQSPDAVAATKRLFNQGWKRGEWSALRLERWLQYRLLGRRNQQIAMKNGLDKSAKEPRPFGPRCR</sequence>
<comment type="caution">
    <text evidence="3">The sequence shown here is derived from an EMBL/GenBank/DDBJ whole genome shotgun (WGS) entry which is preliminary data.</text>
</comment>
<dbReference type="PANTHER" id="PTHR43149">
    <property type="entry name" value="ENOYL-COA HYDRATASE"/>
    <property type="match status" value="1"/>
</dbReference>
<protein>
    <submittedName>
        <fullName evidence="3">Crotonase/enoyl-CoA hydratase family protein</fullName>
    </submittedName>
</protein>